<dbReference type="STRING" id="1076549.HA45_05360"/>
<keyword evidence="9 11" id="KW-0460">Magnesium</keyword>
<evidence type="ECO:0000256" key="1">
    <source>
        <dbReference type="ARBA" id="ARBA00001771"/>
    </source>
</evidence>
<keyword evidence="5 11" id="KW-0479">Metal-binding</keyword>
<dbReference type="PIRSF" id="PIRSF000513">
    <property type="entry name" value="Thz_kinase"/>
    <property type="match status" value="1"/>
</dbReference>
<dbReference type="Gene3D" id="3.40.1190.20">
    <property type="match status" value="1"/>
</dbReference>
<comment type="pathway">
    <text evidence="3 11">Cofactor biosynthesis; thiamine diphosphate biosynthesis; 4-methyl-5-(2-phosphoethyl)-thiazole from 5-(2-hydroxyethyl)-4-methylthiazole: step 1/1.</text>
</comment>
<evidence type="ECO:0000313" key="12">
    <source>
        <dbReference type="EMBL" id="PJZ02931.1"/>
    </source>
</evidence>
<accession>A0A2M9W5W8</accession>
<comment type="function">
    <text evidence="11">Catalyzes the phosphorylation of the hydroxyl group of 4-methyl-5-beta-hydroxyethylthiazole (THZ).</text>
</comment>
<feature type="binding site" evidence="11">
    <location>
        <position position="199"/>
    </location>
    <ligand>
        <name>substrate</name>
    </ligand>
</feature>
<dbReference type="EC" id="2.7.1.50" evidence="11"/>
<comment type="caution">
    <text evidence="12">The sequence shown here is derived from an EMBL/GenBank/DDBJ whole genome shotgun (WGS) entry which is preliminary data.</text>
</comment>
<dbReference type="HAMAP" id="MF_00228">
    <property type="entry name" value="Thz_kinase"/>
    <property type="match status" value="1"/>
</dbReference>
<keyword evidence="10 11" id="KW-0784">Thiamine biosynthesis</keyword>
<keyword evidence="6 11" id="KW-0547">Nucleotide-binding</keyword>
<evidence type="ECO:0000256" key="9">
    <source>
        <dbReference type="ARBA" id="ARBA00022842"/>
    </source>
</evidence>
<dbReference type="GO" id="GO:0004417">
    <property type="term" value="F:hydroxyethylthiazole kinase activity"/>
    <property type="evidence" value="ECO:0007669"/>
    <property type="project" value="UniProtKB-UniRule"/>
</dbReference>
<proteinExistence type="inferred from homology"/>
<keyword evidence="13" id="KW-1185">Reference proteome</keyword>
<evidence type="ECO:0000256" key="5">
    <source>
        <dbReference type="ARBA" id="ARBA00022723"/>
    </source>
</evidence>
<evidence type="ECO:0000256" key="3">
    <source>
        <dbReference type="ARBA" id="ARBA00004868"/>
    </source>
</evidence>
<dbReference type="UniPathway" id="UPA00060">
    <property type="reaction ID" value="UER00139"/>
</dbReference>
<dbReference type="EMBL" id="PIQI01000029">
    <property type="protein sequence ID" value="PJZ02931.1"/>
    <property type="molecule type" value="Genomic_DNA"/>
</dbReference>
<organism evidence="12 13">
    <name type="scientific">Pantoea rodasii</name>
    <dbReference type="NCBI Taxonomy" id="1076549"/>
    <lineage>
        <taxon>Bacteria</taxon>
        <taxon>Pseudomonadati</taxon>
        <taxon>Pseudomonadota</taxon>
        <taxon>Gammaproteobacteria</taxon>
        <taxon>Enterobacterales</taxon>
        <taxon>Erwiniaceae</taxon>
        <taxon>Pantoea</taxon>
    </lineage>
</organism>
<comment type="similarity">
    <text evidence="11">Belongs to the Thz kinase family.</text>
</comment>
<dbReference type="GO" id="GO:0000287">
    <property type="term" value="F:magnesium ion binding"/>
    <property type="evidence" value="ECO:0007669"/>
    <property type="project" value="UniProtKB-UniRule"/>
</dbReference>
<evidence type="ECO:0000256" key="6">
    <source>
        <dbReference type="ARBA" id="ARBA00022741"/>
    </source>
</evidence>
<dbReference type="InterPro" id="IPR000417">
    <property type="entry name" value="Hyethyz_kinase"/>
</dbReference>
<dbReference type="PRINTS" id="PR01099">
    <property type="entry name" value="HYETHTZKNASE"/>
</dbReference>
<dbReference type="InterPro" id="IPR029056">
    <property type="entry name" value="Ribokinase-like"/>
</dbReference>
<dbReference type="RefSeq" id="WP_100703891.1">
    <property type="nucleotide sequence ID" value="NZ_MLFP01000003.1"/>
</dbReference>
<keyword evidence="4 11" id="KW-0808">Transferase</keyword>
<comment type="catalytic activity">
    <reaction evidence="1 11">
        <text>5-(2-hydroxyethyl)-4-methylthiazole + ATP = 4-methyl-5-(2-phosphooxyethyl)-thiazole + ADP + H(+)</text>
        <dbReference type="Rhea" id="RHEA:24212"/>
        <dbReference type="ChEBI" id="CHEBI:15378"/>
        <dbReference type="ChEBI" id="CHEBI:17957"/>
        <dbReference type="ChEBI" id="CHEBI:30616"/>
        <dbReference type="ChEBI" id="CHEBI:58296"/>
        <dbReference type="ChEBI" id="CHEBI:456216"/>
        <dbReference type="EC" id="2.7.1.50"/>
    </reaction>
</comment>
<dbReference type="Proteomes" id="UP000232062">
    <property type="component" value="Unassembled WGS sequence"/>
</dbReference>
<dbReference type="AlphaFoldDB" id="A0A2M9W5W8"/>
<evidence type="ECO:0000256" key="2">
    <source>
        <dbReference type="ARBA" id="ARBA00001946"/>
    </source>
</evidence>
<dbReference type="OrthoDB" id="8909021at2"/>
<comment type="caution">
    <text evidence="11">Lacks conserved residue(s) required for the propagation of feature annotation.</text>
</comment>
<evidence type="ECO:0000256" key="8">
    <source>
        <dbReference type="ARBA" id="ARBA00022840"/>
    </source>
</evidence>
<evidence type="ECO:0000256" key="4">
    <source>
        <dbReference type="ARBA" id="ARBA00022679"/>
    </source>
</evidence>
<evidence type="ECO:0000256" key="10">
    <source>
        <dbReference type="ARBA" id="ARBA00022977"/>
    </source>
</evidence>
<dbReference type="GO" id="GO:0005524">
    <property type="term" value="F:ATP binding"/>
    <property type="evidence" value="ECO:0007669"/>
    <property type="project" value="UniProtKB-UniRule"/>
</dbReference>
<dbReference type="CDD" id="cd01170">
    <property type="entry name" value="THZ_kinase"/>
    <property type="match status" value="1"/>
</dbReference>
<dbReference type="GO" id="GO:0009228">
    <property type="term" value="P:thiamine biosynthetic process"/>
    <property type="evidence" value="ECO:0007669"/>
    <property type="project" value="UniProtKB-KW"/>
</dbReference>
<protein>
    <recommendedName>
        <fullName evidence="11">Hydroxyethylthiazole kinase</fullName>
        <ecNumber evidence="11">2.7.1.50</ecNumber>
    </recommendedName>
    <alternativeName>
        <fullName evidence="11">4-methyl-5-beta-hydroxyethylthiazole kinase</fullName>
        <shortName evidence="11">TH kinase</shortName>
        <shortName evidence="11">Thz kinase</shortName>
    </alternativeName>
</protein>
<dbReference type="Pfam" id="PF02110">
    <property type="entry name" value="HK"/>
    <property type="match status" value="1"/>
</dbReference>
<feature type="binding site" evidence="11">
    <location>
        <position position="126"/>
    </location>
    <ligand>
        <name>ATP</name>
        <dbReference type="ChEBI" id="CHEBI:30616"/>
    </ligand>
</feature>
<feature type="binding site" evidence="11">
    <location>
        <position position="172"/>
    </location>
    <ligand>
        <name>ATP</name>
        <dbReference type="ChEBI" id="CHEBI:30616"/>
    </ligand>
</feature>
<evidence type="ECO:0000313" key="13">
    <source>
        <dbReference type="Proteomes" id="UP000232062"/>
    </source>
</evidence>
<dbReference type="GO" id="GO:0009229">
    <property type="term" value="P:thiamine diphosphate biosynthetic process"/>
    <property type="evidence" value="ECO:0007669"/>
    <property type="project" value="UniProtKB-UniRule"/>
</dbReference>
<keyword evidence="7 11" id="KW-0418">Kinase</keyword>
<evidence type="ECO:0000256" key="7">
    <source>
        <dbReference type="ARBA" id="ARBA00022777"/>
    </source>
</evidence>
<sequence length="261" mass="27175">MQTLNWQDRTVRDALRHIKLNKPFCYGLTNYIAANLSANVLLAVGAGPAIGAALDWQTAFGRHANALWINAACLMSNSPHEVRQAARAAHEAGVPWVLDPVAVGAGAAEYDRVVQGLLDFKPTAIRGNASELIALAGGNGGGKGVETTLTSQDAIPFIEAFSRSQNTITAVSGPIDFITDGQRTLAVEGGDIRLTQVTGAGCSLGALTAALLTTSVDKLTAVAAAHVFYAEASERASDARGTGSFAVKFLDELSLLDPDDA</sequence>
<dbReference type="SUPFAM" id="SSF53613">
    <property type="entry name" value="Ribokinase-like"/>
    <property type="match status" value="1"/>
</dbReference>
<reference evidence="12 13" key="1">
    <citation type="submission" date="2017-11" db="EMBL/GenBank/DDBJ databases">
        <title>The genome sequence of Pantoea rodasii DSM 26611.</title>
        <authorList>
            <person name="Gao J."/>
            <person name="Mao X."/>
            <person name="Sun J."/>
        </authorList>
    </citation>
    <scope>NUCLEOTIDE SEQUENCE [LARGE SCALE GENOMIC DNA]</scope>
    <source>
        <strain evidence="12 13">DSM 26611</strain>
    </source>
</reference>
<keyword evidence="8 11" id="KW-0067">ATP-binding</keyword>
<evidence type="ECO:0000256" key="11">
    <source>
        <dbReference type="HAMAP-Rule" id="MF_00228"/>
    </source>
</evidence>
<name>A0A2M9W5W8_9GAMM</name>
<comment type="cofactor">
    <cofactor evidence="2 11">
        <name>Mg(2+)</name>
        <dbReference type="ChEBI" id="CHEBI:18420"/>
    </cofactor>
</comment>
<gene>
    <name evidence="11" type="primary">thiM</name>
    <name evidence="12" type="ORF">PRCB_22915</name>
</gene>